<evidence type="ECO:0000313" key="4">
    <source>
        <dbReference type="Proteomes" id="UP000077266"/>
    </source>
</evidence>
<name>A0A165PKQ2_EXIGL</name>
<keyword evidence="1" id="KW-1133">Transmembrane helix</keyword>
<sequence length="153" mass="16916">PKLPEQPLDTEFEKKFPPDPTLGDEIGEAARVWKVYRAEAEAHDNTMLDGWNKTLDVLLIFAGLFSAVATAFLIDSYKLLQPDNSAAYISTALYLLVLRDTVSSSIPLPLPPPLATSATTIARAVNWLWFTSLLLSLSVALLGILVKQWIVEY</sequence>
<feature type="non-terminal residue" evidence="3">
    <location>
        <position position="153"/>
    </location>
</feature>
<keyword evidence="1" id="KW-0812">Transmembrane</keyword>
<keyword evidence="1" id="KW-0472">Membrane</keyword>
<accession>A0A165PKQ2</accession>
<feature type="transmembrane region" description="Helical" evidence="1">
    <location>
        <begin position="57"/>
        <end position="74"/>
    </location>
</feature>
<organism evidence="3 4">
    <name type="scientific">Exidia glandulosa HHB12029</name>
    <dbReference type="NCBI Taxonomy" id="1314781"/>
    <lineage>
        <taxon>Eukaryota</taxon>
        <taxon>Fungi</taxon>
        <taxon>Dikarya</taxon>
        <taxon>Basidiomycota</taxon>
        <taxon>Agaricomycotina</taxon>
        <taxon>Agaricomycetes</taxon>
        <taxon>Auriculariales</taxon>
        <taxon>Exidiaceae</taxon>
        <taxon>Exidia</taxon>
    </lineage>
</organism>
<feature type="domain" description="DUF6535" evidence="2">
    <location>
        <begin position="33"/>
        <end position="153"/>
    </location>
</feature>
<feature type="non-terminal residue" evidence="3">
    <location>
        <position position="1"/>
    </location>
</feature>
<evidence type="ECO:0000313" key="3">
    <source>
        <dbReference type="EMBL" id="KZW02313.1"/>
    </source>
</evidence>
<dbReference type="Proteomes" id="UP000077266">
    <property type="component" value="Unassembled WGS sequence"/>
</dbReference>
<dbReference type="InterPro" id="IPR045338">
    <property type="entry name" value="DUF6535"/>
</dbReference>
<evidence type="ECO:0000259" key="2">
    <source>
        <dbReference type="Pfam" id="PF20153"/>
    </source>
</evidence>
<dbReference type="InParanoid" id="A0A165PKQ2"/>
<dbReference type="AlphaFoldDB" id="A0A165PKQ2"/>
<evidence type="ECO:0000256" key="1">
    <source>
        <dbReference type="SAM" id="Phobius"/>
    </source>
</evidence>
<gene>
    <name evidence="3" type="ORF">EXIGLDRAFT_594657</name>
</gene>
<reference evidence="3 4" key="1">
    <citation type="journal article" date="2016" name="Mol. Biol. Evol.">
        <title>Comparative Genomics of Early-Diverging Mushroom-Forming Fungi Provides Insights into the Origins of Lignocellulose Decay Capabilities.</title>
        <authorList>
            <person name="Nagy L.G."/>
            <person name="Riley R."/>
            <person name="Tritt A."/>
            <person name="Adam C."/>
            <person name="Daum C."/>
            <person name="Floudas D."/>
            <person name="Sun H."/>
            <person name="Yadav J.S."/>
            <person name="Pangilinan J."/>
            <person name="Larsson K.H."/>
            <person name="Matsuura K."/>
            <person name="Barry K."/>
            <person name="Labutti K."/>
            <person name="Kuo R."/>
            <person name="Ohm R.A."/>
            <person name="Bhattacharya S.S."/>
            <person name="Shirouzu T."/>
            <person name="Yoshinaga Y."/>
            <person name="Martin F.M."/>
            <person name="Grigoriev I.V."/>
            <person name="Hibbett D.S."/>
        </authorList>
    </citation>
    <scope>NUCLEOTIDE SEQUENCE [LARGE SCALE GENOMIC DNA]</scope>
    <source>
        <strain evidence="3 4">HHB12029</strain>
    </source>
</reference>
<protein>
    <recommendedName>
        <fullName evidence="2">DUF6535 domain-containing protein</fullName>
    </recommendedName>
</protein>
<keyword evidence="4" id="KW-1185">Reference proteome</keyword>
<dbReference type="EMBL" id="KV425889">
    <property type="protein sequence ID" value="KZW02313.1"/>
    <property type="molecule type" value="Genomic_DNA"/>
</dbReference>
<feature type="transmembrane region" description="Helical" evidence="1">
    <location>
        <begin position="127"/>
        <end position="146"/>
    </location>
</feature>
<dbReference type="Pfam" id="PF20153">
    <property type="entry name" value="DUF6535"/>
    <property type="match status" value="1"/>
</dbReference>
<proteinExistence type="predicted"/>